<evidence type="ECO:0000256" key="3">
    <source>
        <dbReference type="ARBA" id="ARBA00022692"/>
    </source>
</evidence>
<evidence type="ECO:0000313" key="8">
    <source>
        <dbReference type="EMBL" id="QGS51898.1"/>
    </source>
</evidence>
<accession>A0A6I6CCA9</accession>
<evidence type="ECO:0000256" key="1">
    <source>
        <dbReference type="ARBA" id="ARBA00004651"/>
    </source>
</evidence>
<evidence type="ECO:0000256" key="4">
    <source>
        <dbReference type="ARBA" id="ARBA00022989"/>
    </source>
</evidence>
<dbReference type="Pfam" id="PF02687">
    <property type="entry name" value="FtsX"/>
    <property type="match status" value="1"/>
</dbReference>
<feature type="transmembrane region" description="Helical" evidence="6">
    <location>
        <begin position="239"/>
        <end position="263"/>
    </location>
</feature>
<keyword evidence="4 6" id="KW-1133">Transmembrane helix</keyword>
<feature type="transmembrane region" description="Helical" evidence="6">
    <location>
        <begin position="109"/>
        <end position="132"/>
    </location>
</feature>
<evidence type="ECO:0000259" key="7">
    <source>
        <dbReference type="Pfam" id="PF02687"/>
    </source>
</evidence>
<gene>
    <name evidence="8" type="ORF">STABA_v1c05350</name>
</gene>
<dbReference type="Proteomes" id="UP000424468">
    <property type="component" value="Chromosome"/>
</dbReference>
<evidence type="ECO:0000256" key="2">
    <source>
        <dbReference type="ARBA" id="ARBA00022475"/>
    </source>
</evidence>
<dbReference type="InterPro" id="IPR003838">
    <property type="entry name" value="ABC3_permease_C"/>
</dbReference>
<evidence type="ECO:0000256" key="5">
    <source>
        <dbReference type="ARBA" id="ARBA00023136"/>
    </source>
</evidence>
<keyword evidence="3 6" id="KW-0812">Transmembrane</keyword>
<feature type="transmembrane region" description="Helical" evidence="6">
    <location>
        <begin position="361"/>
        <end position="388"/>
    </location>
</feature>
<name>A0A6I6CCA9_9MOLU</name>
<dbReference type="EMBL" id="CP046276">
    <property type="protein sequence ID" value="QGS51898.1"/>
    <property type="molecule type" value="Genomic_DNA"/>
</dbReference>
<feature type="transmembrane region" description="Helical" evidence="6">
    <location>
        <begin position="408"/>
        <end position="431"/>
    </location>
</feature>
<keyword evidence="9" id="KW-1185">Reference proteome</keyword>
<feature type="domain" description="ABC3 transporter permease C-terminal" evidence="7">
    <location>
        <begin position="69"/>
        <end position="183"/>
    </location>
</feature>
<keyword evidence="2" id="KW-1003">Cell membrane</keyword>
<comment type="subcellular location">
    <subcellularLocation>
        <location evidence="1">Cell membrane</location>
        <topology evidence="1">Multi-pass membrane protein</topology>
    </subcellularLocation>
</comment>
<feature type="transmembrane region" description="Helical" evidence="6">
    <location>
        <begin position="200"/>
        <end position="219"/>
    </location>
</feature>
<feature type="transmembrane region" description="Helical" evidence="6">
    <location>
        <begin position="59"/>
        <end position="89"/>
    </location>
</feature>
<proteinExistence type="predicted"/>
<dbReference type="KEGG" id="stab:STABA_v1c05350"/>
<organism evidence="8 9">
    <name type="scientific">Spiroplasma tabanidicola</name>
    <dbReference type="NCBI Taxonomy" id="324079"/>
    <lineage>
        <taxon>Bacteria</taxon>
        <taxon>Bacillati</taxon>
        <taxon>Mycoplasmatota</taxon>
        <taxon>Mollicutes</taxon>
        <taxon>Entomoplasmatales</taxon>
        <taxon>Spiroplasmataceae</taxon>
        <taxon>Spiroplasma</taxon>
    </lineage>
</organism>
<feature type="transmembrane region" description="Helical" evidence="6">
    <location>
        <begin position="284"/>
        <end position="304"/>
    </location>
</feature>
<protein>
    <submittedName>
        <fullName evidence="8">ABC transporter permease</fullName>
    </submittedName>
</protein>
<feature type="transmembrane region" description="Helical" evidence="6">
    <location>
        <begin position="316"/>
        <end position="341"/>
    </location>
</feature>
<evidence type="ECO:0000256" key="6">
    <source>
        <dbReference type="SAM" id="Phobius"/>
    </source>
</evidence>
<feature type="transmembrane region" description="Helical" evidence="6">
    <location>
        <begin position="162"/>
        <end position="180"/>
    </location>
</feature>
<reference evidence="8 9" key="1">
    <citation type="submission" date="2019-11" db="EMBL/GenBank/DDBJ databases">
        <title>Complete genome sequence of Spiroplasma tabanidicola TAUS-1 (DSM 22603).</title>
        <authorList>
            <person name="Huang C.-T."/>
            <person name="Lin Y.-C."/>
            <person name="Kuo C.-H."/>
        </authorList>
    </citation>
    <scope>NUCLEOTIDE SEQUENCE [LARGE SCALE GENOMIC DNA]</scope>
    <source>
        <strain evidence="8 9">TAUS-1</strain>
    </source>
</reference>
<dbReference type="AlphaFoldDB" id="A0A6I6CCA9"/>
<evidence type="ECO:0000313" key="9">
    <source>
        <dbReference type="Proteomes" id="UP000424468"/>
    </source>
</evidence>
<sequence length="434" mass="50770">MMAKMNKILLKNFKNNFLIFLPTTFILMITSIFLSVSCLLLENSVYFFLNNDKYKLDNSIFILNFFSGFIGIIIFISLFSIFSALNLNLNLKKKQFHLLYILGFSNNKIKLYVFLEIILISIVIIVLSLLVANPLSELIVNYLKSVNVLDKKFYIYKKYEYQYIYVLGILLFIIFITFIATKNLNNLSNKKIHNKKFKNVYSYISFIVGLVFLLIPLALVLNKNIMQSETGKGLLIDCLISYIVGLGIISKLLIKNLLKIIYLKSKKYFIKLLFANLNKSLDKIYYSIILLTISLIFSFYTIAFNFNDFNNINQKAISLFILIIIYFYTFLIYLNSIFLYILDQKSNVKLLNIIVYTKNRLILMIFFSILISNLISLIFSIFGFLFYISVYSYWNNDAIIDNLYINNFLYIIFSSIILSILINHVLIKIIIFKA</sequence>
<dbReference type="GO" id="GO:0005886">
    <property type="term" value="C:plasma membrane"/>
    <property type="evidence" value="ECO:0007669"/>
    <property type="project" value="UniProtKB-SubCell"/>
</dbReference>
<keyword evidence="5 6" id="KW-0472">Membrane</keyword>